<evidence type="ECO:0000256" key="1">
    <source>
        <dbReference type="ARBA" id="ARBA00022801"/>
    </source>
</evidence>
<reference evidence="6" key="1">
    <citation type="submission" date="2021-05" db="EMBL/GenBank/DDBJ databases">
        <authorList>
            <person name="Pietrasiak N."/>
            <person name="Ward R."/>
            <person name="Stajich J.E."/>
            <person name="Kurbessoian T."/>
        </authorList>
    </citation>
    <scope>NUCLEOTIDE SEQUENCE</scope>
    <source>
        <strain evidence="6">UHER 2000/2452</strain>
    </source>
</reference>
<keyword evidence="1 6" id="KW-0378">Hydrolase</keyword>
<keyword evidence="3" id="KW-0443">Lipid metabolism</keyword>
<dbReference type="Pfam" id="PF07176">
    <property type="entry name" value="DUF1400"/>
    <property type="match status" value="1"/>
</dbReference>
<dbReference type="Pfam" id="PF00561">
    <property type="entry name" value="Abhydrolase_1"/>
    <property type="match status" value="1"/>
</dbReference>
<dbReference type="GO" id="GO:0016042">
    <property type="term" value="P:lipid catabolic process"/>
    <property type="evidence" value="ECO:0007669"/>
    <property type="project" value="UniProtKB-KW"/>
</dbReference>
<dbReference type="InterPro" id="IPR010802">
    <property type="entry name" value="DUF1400"/>
</dbReference>
<reference evidence="6" key="2">
    <citation type="journal article" date="2022" name="Microbiol. Resour. Announc.">
        <title>Metagenome Sequencing to Explore Phylogenomics of Terrestrial Cyanobacteria.</title>
        <authorList>
            <person name="Ward R.D."/>
            <person name="Stajich J.E."/>
            <person name="Johansen J.R."/>
            <person name="Huntemann M."/>
            <person name="Clum A."/>
            <person name="Foster B."/>
            <person name="Foster B."/>
            <person name="Roux S."/>
            <person name="Palaniappan K."/>
            <person name="Varghese N."/>
            <person name="Mukherjee S."/>
            <person name="Reddy T.B.K."/>
            <person name="Daum C."/>
            <person name="Copeland A."/>
            <person name="Chen I.A."/>
            <person name="Ivanova N.N."/>
            <person name="Kyrpides N.C."/>
            <person name="Shapiro N."/>
            <person name="Eloe-Fadrosh E.A."/>
            <person name="Pietrasiak N."/>
        </authorList>
    </citation>
    <scope>NUCLEOTIDE SEQUENCE</scope>
    <source>
        <strain evidence="6">UHER 2000/2452</strain>
    </source>
</reference>
<feature type="domain" description="AB hydrolase-1" evidence="4">
    <location>
        <begin position="207"/>
        <end position="315"/>
    </location>
</feature>
<dbReference type="Proteomes" id="UP000757435">
    <property type="component" value="Unassembled WGS sequence"/>
</dbReference>
<organism evidence="6 7">
    <name type="scientific">Drouetiella hepatica Uher 2000/2452</name>
    <dbReference type="NCBI Taxonomy" id="904376"/>
    <lineage>
        <taxon>Bacteria</taxon>
        <taxon>Bacillati</taxon>
        <taxon>Cyanobacteriota</taxon>
        <taxon>Cyanophyceae</taxon>
        <taxon>Oculatellales</taxon>
        <taxon>Oculatellaceae</taxon>
        <taxon>Drouetiella</taxon>
    </lineage>
</organism>
<dbReference type="PANTHER" id="PTHR10272">
    <property type="entry name" value="PLATELET-ACTIVATING FACTOR ACETYLHYDROLASE"/>
    <property type="match status" value="1"/>
</dbReference>
<dbReference type="PANTHER" id="PTHR10272:SF13">
    <property type="entry name" value="POLY(ETHYLENE TEREPHTHALATE) HYDROLASE"/>
    <property type="match status" value="1"/>
</dbReference>
<name>A0A951QH70_9CYAN</name>
<evidence type="ECO:0000313" key="7">
    <source>
        <dbReference type="Proteomes" id="UP000757435"/>
    </source>
</evidence>
<dbReference type="EMBL" id="JAHHHD010000082">
    <property type="protein sequence ID" value="MBW4662534.1"/>
    <property type="molecule type" value="Genomic_DNA"/>
</dbReference>
<keyword evidence="2" id="KW-0442">Lipid degradation</keyword>
<evidence type="ECO:0000259" key="5">
    <source>
        <dbReference type="Pfam" id="PF07176"/>
    </source>
</evidence>
<evidence type="ECO:0000313" key="6">
    <source>
        <dbReference type="EMBL" id="MBW4662534.1"/>
    </source>
</evidence>
<feature type="domain" description="DUF1400" evidence="5">
    <location>
        <begin position="2"/>
        <end position="121"/>
    </location>
</feature>
<gene>
    <name evidence="6" type="ORF">KME15_28140</name>
</gene>
<dbReference type="SUPFAM" id="SSF53474">
    <property type="entry name" value="alpha/beta-Hydrolases"/>
    <property type="match status" value="1"/>
</dbReference>
<dbReference type="AlphaFoldDB" id="A0A951QH70"/>
<protein>
    <submittedName>
        <fullName evidence="6">Alpha/beta hydrolase</fullName>
    </submittedName>
</protein>
<dbReference type="GO" id="GO:0003847">
    <property type="term" value="F:1-alkyl-2-acetylglycerophosphocholine esterase activity"/>
    <property type="evidence" value="ECO:0007669"/>
    <property type="project" value="TreeGrafter"/>
</dbReference>
<comment type="caution">
    <text evidence="6">The sequence shown here is derived from an EMBL/GenBank/DDBJ whole genome shotgun (WGS) entry which is preliminary data.</text>
</comment>
<dbReference type="InterPro" id="IPR000073">
    <property type="entry name" value="AB_hydrolase_1"/>
</dbReference>
<evidence type="ECO:0000256" key="2">
    <source>
        <dbReference type="ARBA" id="ARBA00022963"/>
    </source>
</evidence>
<proteinExistence type="predicted"/>
<evidence type="ECO:0000256" key="3">
    <source>
        <dbReference type="ARBA" id="ARBA00023098"/>
    </source>
</evidence>
<dbReference type="Gene3D" id="3.40.50.1820">
    <property type="entry name" value="alpha/beta hydrolase"/>
    <property type="match status" value="1"/>
</dbReference>
<dbReference type="InterPro" id="IPR029058">
    <property type="entry name" value="AB_hydrolase_fold"/>
</dbReference>
<sequence length="523" mass="57278">MVYGLLEFSISVPSLERFAREGTVDSELAVYAEYAKPEEMAEFRQILNDRLNLGVVPVSQFLYSSFGETCLRFLGNLIQTEAHQNGFYALRASLILAAADPEGLTLLTVLKKFPTRTMRINSEFALELVRGFTDLHHQTQQATTLIEQQFNAEAKTGPAINPDQVPRLDQPGDWKWTQETLTLDDRRRQRQFTVALYRPQRPGLVSTLIISPGLGASRSSFAELAQHLASHGFAVVVMNHPGSNQQQLEALLAGRAREVVQASEFIDRPLDVSYLLDELQRRTQTPASEQGTLNLQSVGIIGHSFGGYTALALAGATFDLASLRQECESNQINLNVGNISLLLQCSASGLPPHTVNRLHDPRVQAVVALNPIGSRIFGPQGMSQLQVPVMLIGGSEDAIAPALLEQICPFTWLTTPNQYLVLIQKGTHTYASAITNRNDLFNVSGLASPDPALAHRYLNTMTLAFAKEYLAATSVSASFLQASYVRSISQSPLPLKLVRSLSEPEIAQAMTQLCPSLAVAQNP</sequence>
<evidence type="ECO:0000259" key="4">
    <source>
        <dbReference type="Pfam" id="PF00561"/>
    </source>
</evidence>
<accession>A0A951QH70</accession>